<accession>A0ABC9SXC9</accession>
<dbReference type="EMBL" id="AHCJ01000037">
    <property type="protein sequence ID" value="EOQ62211.1"/>
    <property type="molecule type" value="Genomic_DNA"/>
</dbReference>
<proteinExistence type="predicted"/>
<evidence type="ECO:0000313" key="1">
    <source>
        <dbReference type="EMBL" id="EOQ62211.1"/>
    </source>
</evidence>
<sequence>MRTNVFAFYKETSYTDNAFNEGNRILVLTLPC</sequence>
<dbReference type="Proteomes" id="UP000014060">
    <property type="component" value="Unassembled WGS sequence"/>
</dbReference>
<protein>
    <submittedName>
        <fullName evidence="1">Uncharacterized protein</fullName>
    </submittedName>
</protein>
<evidence type="ECO:0000313" key="2">
    <source>
        <dbReference type="Proteomes" id="UP000014060"/>
    </source>
</evidence>
<dbReference type="AlphaFoldDB" id="A0ABC9SXC9"/>
<organism evidence="1 2">
    <name type="scientific">Bacillus cereus TIAC219</name>
    <dbReference type="NCBI Taxonomy" id="718222"/>
    <lineage>
        <taxon>Bacteria</taxon>
        <taxon>Bacillati</taxon>
        <taxon>Bacillota</taxon>
        <taxon>Bacilli</taxon>
        <taxon>Bacillales</taxon>
        <taxon>Bacillaceae</taxon>
        <taxon>Bacillus</taxon>
        <taxon>Bacillus cereus group</taxon>
    </lineage>
</organism>
<reference evidence="1 2" key="1">
    <citation type="submission" date="2013-01" db="EMBL/GenBank/DDBJ databases">
        <title>The Genome Sequence of Bacillus cereus TIAC219.</title>
        <authorList>
            <consortium name="The Broad Institute Genome Sequencing Platform"/>
            <consortium name="The Broad Institute Genome Sequencing Center for Infectious Disease"/>
            <person name="Feldgarden M."/>
            <person name="Van der Auwera G.A."/>
            <person name="Mahillon J."/>
            <person name="Duprez V."/>
            <person name="Timmery S."/>
            <person name="Mattelet C."/>
            <person name="Dierick K."/>
            <person name="Sun M."/>
            <person name="Yu Z."/>
            <person name="Zhu L."/>
            <person name="Hu X."/>
            <person name="Shank E.B."/>
            <person name="Swiecicka I."/>
            <person name="Hansen B.M."/>
            <person name="Andrup L."/>
            <person name="Walker B."/>
            <person name="Young S.K."/>
            <person name="Zeng Q."/>
            <person name="Gargeya S."/>
            <person name="Fitzgerald M."/>
            <person name="Haas B."/>
            <person name="Abouelleil A."/>
            <person name="Alvarado L."/>
            <person name="Arachchi H.M."/>
            <person name="Berlin A.M."/>
            <person name="Chapman S.B."/>
            <person name="Dewar J."/>
            <person name="Goldberg J."/>
            <person name="Griggs A."/>
            <person name="Gujja S."/>
            <person name="Hansen M."/>
            <person name="Howarth C."/>
            <person name="Imamovic A."/>
            <person name="Larimer J."/>
            <person name="McCowan C."/>
            <person name="Murphy C."/>
            <person name="Neiman D."/>
            <person name="Pearson M."/>
            <person name="Priest M."/>
            <person name="Roberts A."/>
            <person name="Saif S."/>
            <person name="Shea T."/>
            <person name="Sisk P."/>
            <person name="Sykes S."/>
            <person name="Wortman J."/>
            <person name="Nusbaum C."/>
            <person name="Birren B."/>
        </authorList>
    </citation>
    <scope>NUCLEOTIDE SEQUENCE [LARGE SCALE GENOMIC DNA]</scope>
    <source>
        <strain evidence="1 2">TIAC219</strain>
    </source>
</reference>
<gene>
    <name evidence="1" type="ORF">IAY_07098</name>
</gene>
<name>A0ABC9SXC9_BACCE</name>
<comment type="caution">
    <text evidence="1">The sequence shown here is derived from an EMBL/GenBank/DDBJ whole genome shotgun (WGS) entry which is preliminary data.</text>
</comment>